<dbReference type="Proteomes" id="UP000187209">
    <property type="component" value="Unassembled WGS sequence"/>
</dbReference>
<sequence>MEGLSNLDFLTSPEEIADLEDKVAEYEEIYEEIQNFEISEKALDKIEEVLDENIQLKQSNWEMMKTIEDLQASLDAHNLKSINESLKKKTESSNMVLEELKTNIQETPFLNTQKRPPPPPPPPPKTIQNIALITIEKPKYRVLFWNKLNDIGKTIFEYPTKFNIKQASLNKFPFVTSKVLNTSNLPLMNSRHKILDHKREIAVSSVLRSLGMPPETIIKKLNECSSDLIDDIDRIKALIRILPTNDECLSLRTMAENSFPLSPNESFLYSISQIQNFKYFFDCIYYKLNFSTTIEELLFCFKNWKTLCTKLIQNKRLQHFIHLILSFGNELNCSHPKYGNASGFHIGFLNELGNIKSPIENSSLLDILAEEFCFQYGNPHIFYSSEHTLLKNVASSSYKALLDSHESFFKEYCCMSSIESSQECEKIIRNFVGIKRKDVENELEAFDDMKNCVKEVHRYFAVEEIMDDEGRLEVFCVVERFYEKYLECVKKKWANLTNRDSKIFRIPIDRRLSRGVKENN</sequence>
<evidence type="ECO:0000259" key="2">
    <source>
        <dbReference type="PROSITE" id="PS51444"/>
    </source>
</evidence>
<evidence type="ECO:0000313" key="3">
    <source>
        <dbReference type="EMBL" id="OMJ82231.1"/>
    </source>
</evidence>
<dbReference type="PANTHER" id="PTHR45920:SF7">
    <property type="entry name" value="FORMIN-G"/>
    <property type="match status" value="1"/>
</dbReference>
<dbReference type="EMBL" id="MPUH01000348">
    <property type="protein sequence ID" value="OMJ82231.1"/>
    <property type="molecule type" value="Genomic_DNA"/>
</dbReference>
<comment type="caution">
    <text evidence="3">The sequence shown here is derived from an EMBL/GenBank/DDBJ whole genome shotgun (WGS) entry which is preliminary data.</text>
</comment>
<dbReference type="InterPro" id="IPR042201">
    <property type="entry name" value="FH2_Formin_sf"/>
</dbReference>
<dbReference type="Gene3D" id="1.20.58.2220">
    <property type="entry name" value="Formin, FH2 domain"/>
    <property type="match status" value="1"/>
</dbReference>
<keyword evidence="1" id="KW-0175">Coiled coil</keyword>
<dbReference type="OrthoDB" id="26518at2759"/>
<reference evidence="3 4" key="1">
    <citation type="submission" date="2016-11" db="EMBL/GenBank/DDBJ databases">
        <title>The macronuclear genome of Stentor coeruleus: a giant cell with tiny introns.</title>
        <authorList>
            <person name="Slabodnick M."/>
            <person name="Ruby J.G."/>
            <person name="Reiff S.B."/>
            <person name="Swart E.C."/>
            <person name="Gosai S."/>
            <person name="Prabakaran S."/>
            <person name="Witkowska E."/>
            <person name="Larue G.E."/>
            <person name="Fisher S."/>
            <person name="Freeman R.M."/>
            <person name="Gunawardena J."/>
            <person name="Chu W."/>
            <person name="Stover N.A."/>
            <person name="Gregory B.D."/>
            <person name="Nowacki M."/>
            <person name="Derisi J."/>
            <person name="Roy S.W."/>
            <person name="Marshall W.F."/>
            <person name="Sood P."/>
        </authorList>
    </citation>
    <scope>NUCLEOTIDE SEQUENCE [LARGE SCALE GENOMIC DNA]</scope>
    <source>
        <strain evidence="3">WM001</strain>
    </source>
</reference>
<dbReference type="InterPro" id="IPR015425">
    <property type="entry name" value="FH2_Formin"/>
</dbReference>
<name>A0A1R2BZR8_9CILI</name>
<dbReference type="Pfam" id="PF02181">
    <property type="entry name" value="FH2"/>
    <property type="match status" value="1"/>
</dbReference>
<protein>
    <recommendedName>
        <fullName evidence="2">FH2 domain-containing protein</fullName>
    </recommendedName>
</protein>
<evidence type="ECO:0000313" key="4">
    <source>
        <dbReference type="Proteomes" id="UP000187209"/>
    </source>
</evidence>
<feature type="domain" description="FH2" evidence="2">
    <location>
        <begin position="117"/>
        <end position="511"/>
    </location>
</feature>
<dbReference type="SUPFAM" id="SSF101447">
    <property type="entry name" value="Formin homology 2 domain (FH2 domain)"/>
    <property type="match status" value="1"/>
</dbReference>
<evidence type="ECO:0000256" key="1">
    <source>
        <dbReference type="SAM" id="Coils"/>
    </source>
</evidence>
<proteinExistence type="predicted"/>
<dbReference type="AlphaFoldDB" id="A0A1R2BZR8"/>
<dbReference type="GO" id="GO:0030866">
    <property type="term" value="P:cortical actin cytoskeleton organization"/>
    <property type="evidence" value="ECO:0007669"/>
    <property type="project" value="TreeGrafter"/>
</dbReference>
<feature type="coiled-coil region" evidence="1">
    <location>
        <begin position="16"/>
        <end position="59"/>
    </location>
</feature>
<dbReference type="PROSITE" id="PS51444">
    <property type="entry name" value="FH2"/>
    <property type="match status" value="1"/>
</dbReference>
<keyword evidence="4" id="KW-1185">Reference proteome</keyword>
<gene>
    <name evidence="3" type="ORF">SteCoe_17135</name>
</gene>
<dbReference type="SMART" id="SM00498">
    <property type="entry name" value="FH2"/>
    <property type="match status" value="1"/>
</dbReference>
<organism evidence="3 4">
    <name type="scientific">Stentor coeruleus</name>
    <dbReference type="NCBI Taxonomy" id="5963"/>
    <lineage>
        <taxon>Eukaryota</taxon>
        <taxon>Sar</taxon>
        <taxon>Alveolata</taxon>
        <taxon>Ciliophora</taxon>
        <taxon>Postciliodesmatophora</taxon>
        <taxon>Heterotrichea</taxon>
        <taxon>Heterotrichida</taxon>
        <taxon>Stentoridae</taxon>
        <taxon>Stentor</taxon>
    </lineage>
</organism>
<dbReference type="PANTHER" id="PTHR45920">
    <property type="entry name" value="FORMIN HOMOLOGY 2 DOMAIN CONTAINING, ISOFORM I"/>
    <property type="match status" value="1"/>
</dbReference>
<dbReference type="GO" id="GO:0005737">
    <property type="term" value="C:cytoplasm"/>
    <property type="evidence" value="ECO:0007669"/>
    <property type="project" value="TreeGrafter"/>
</dbReference>
<accession>A0A1R2BZR8</accession>
<dbReference type="GO" id="GO:0005856">
    <property type="term" value="C:cytoskeleton"/>
    <property type="evidence" value="ECO:0007669"/>
    <property type="project" value="TreeGrafter"/>
</dbReference>
<dbReference type="GO" id="GO:0051015">
    <property type="term" value="F:actin filament binding"/>
    <property type="evidence" value="ECO:0007669"/>
    <property type="project" value="TreeGrafter"/>
</dbReference>